<organism evidence="13 14">
    <name type="scientific">Algivirga pacifica</name>
    <dbReference type="NCBI Taxonomy" id="1162670"/>
    <lineage>
        <taxon>Bacteria</taxon>
        <taxon>Pseudomonadati</taxon>
        <taxon>Bacteroidota</taxon>
        <taxon>Cytophagia</taxon>
        <taxon>Cytophagales</taxon>
        <taxon>Flammeovirgaceae</taxon>
        <taxon>Algivirga</taxon>
    </lineage>
</organism>
<reference evidence="14" key="1">
    <citation type="journal article" date="2019" name="Int. J. Syst. Evol. Microbiol.">
        <title>The Global Catalogue of Microorganisms (GCM) 10K type strain sequencing project: providing services to taxonomists for standard genome sequencing and annotation.</title>
        <authorList>
            <consortium name="The Broad Institute Genomics Platform"/>
            <consortium name="The Broad Institute Genome Sequencing Center for Infectious Disease"/>
            <person name="Wu L."/>
            <person name="Ma J."/>
        </authorList>
    </citation>
    <scope>NUCLEOTIDE SEQUENCE [LARGE SCALE GENOMIC DNA]</scope>
    <source>
        <strain evidence="14">JCM 18326</strain>
    </source>
</reference>
<evidence type="ECO:0000256" key="5">
    <source>
        <dbReference type="ARBA" id="ARBA00022618"/>
    </source>
</evidence>
<name>A0ABP9D0D7_9BACT</name>
<dbReference type="EMBL" id="BAABJX010000007">
    <property type="protein sequence ID" value="GAA4822795.1"/>
    <property type="molecule type" value="Genomic_DNA"/>
</dbReference>
<dbReference type="Pfam" id="PF08245">
    <property type="entry name" value="Mur_ligase_M"/>
    <property type="match status" value="1"/>
</dbReference>
<dbReference type="InterPro" id="IPR018109">
    <property type="entry name" value="Folylpolyglutamate_synth_CS"/>
</dbReference>
<dbReference type="PANTHER" id="PTHR43692:SF1">
    <property type="entry name" value="UDP-N-ACETYLMURAMOYLALANINE--D-GLUTAMATE LIGASE"/>
    <property type="match status" value="1"/>
</dbReference>
<dbReference type="Pfam" id="PF21377">
    <property type="entry name" value="MurD_N"/>
    <property type="match status" value="1"/>
</dbReference>
<keyword evidence="7 9" id="KW-0067">ATP-binding</keyword>
<protein>
    <recommendedName>
        <fullName evidence="9 10">UDP-N-acetylmuramoylalanine--D-glutamate ligase</fullName>
        <ecNumber evidence="9 10">6.3.2.9</ecNumber>
    </recommendedName>
    <alternativeName>
        <fullName evidence="9">D-glutamic acid-adding enzyme</fullName>
    </alternativeName>
    <alternativeName>
        <fullName evidence="9">UDP-N-acetylmuramoyl-L-alanyl-D-glutamate synthetase</fullName>
    </alternativeName>
</protein>
<accession>A0ABP9D0D7</accession>
<dbReference type="SUPFAM" id="SSF51984">
    <property type="entry name" value="MurCD N-terminal domain"/>
    <property type="match status" value="1"/>
</dbReference>
<comment type="catalytic activity">
    <reaction evidence="9 10">
        <text>UDP-N-acetyl-alpha-D-muramoyl-L-alanine + D-glutamate + ATP = UDP-N-acetyl-alpha-D-muramoyl-L-alanyl-D-glutamate + ADP + phosphate + H(+)</text>
        <dbReference type="Rhea" id="RHEA:16429"/>
        <dbReference type="ChEBI" id="CHEBI:15378"/>
        <dbReference type="ChEBI" id="CHEBI:29986"/>
        <dbReference type="ChEBI" id="CHEBI:30616"/>
        <dbReference type="ChEBI" id="CHEBI:43474"/>
        <dbReference type="ChEBI" id="CHEBI:83898"/>
        <dbReference type="ChEBI" id="CHEBI:83900"/>
        <dbReference type="ChEBI" id="CHEBI:456216"/>
        <dbReference type="EC" id="6.3.2.9"/>
    </reaction>
</comment>
<evidence type="ECO:0000256" key="9">
    <source>
        <dbReference type="HAMAP-Rule" id="MF_00639"/>
    </source>
</evidence>
<dbReference type="Pfam" id="PF02875">
    <property type="entry name" value="Mur_ligase_C"/>
    <property type="match status" value="1"/>
</dbReference>
<feature type="domain" description="Mur ligase central" evidence="12">
    <location>
        <begin position="107"/>
        <end position="272"/>
    </location>
</feature>
<comment type="function">
    <text evidence="9 10">Cell wall formation. Catalyzes the addition of glutamate to the nucleotide precursor UDP-N-acetylmuramoyl-L-alanine (UMA).</text>
</comment>
<sequence>MEKVAILGAGESGTGAALLAKSKGFQVFLSDRGTIAPAYKQTLTTNGIVFEEGKHTKEDILDAQLVIKSPGIPDTVPLLQEIYGKEIPVISEIEFAARYTDAKIIAITGTNGKTTTSLLTYHLLKENGVNVGLAGNIGDSFAKSVLEKAYDWYVLEVSSFQLDNIQDFKPHIGLILNITPDHLDRYQNDMMLYAASKYGMTRNMGTEDTFIYNENDALTLSLLKKNPLTTTSLSFATKDYDGEALYIDEEVYTELPLRGPHNGMNMSAAIRAVLTTGEVSVVQVKEALRSFKNTEHRLEEVGKKSKVLFINDSKATNVEASLYALQSFQQPIIWIAGGVDKGNDYGQMEETVKQHVKAIICLGKENEKIKNAFQSIIPDISETEDIRIAVQLAIEKAGGQEVVVLLSPACASFDLFRNYEDRGQQFKEAVQAIL</sequence>
<keyword evidence="5 9" id="KW-0132">Cell division</keyword>
<comment type="subcellular location">
    <subcellularLocation>
        <location evidence="1 9 10">Cytoplasm</location>
    </subcellularLocation>
</comment>
<comment type="pathway">
    <text evidence="2 9 10">Cell wall biogenesis; peptidoglycan biosynthesis.</text>
</comment>
<dbReference type="GO" id="GO:0016874">
    <property type="term" value="F:ligase activity"/>
    <property type="evidence" value="ECO:0007669"/>
    <property type="project" value="UniProtKB-KW"/>
</dbReference>
<proteinExistence type="inferred from homology"/>
<keyword evidence="3 9" id="KW-0963">Cytoplasm</keyword>
<keyword evidence="9 10" id="KW-0961">Cell wall biogenesis/degradation</keyword>
<dbReference type="InterPro" id="IPR013221">
    <property type="entry name" value="Mur_ligase_cen"/>
</dbReference>
<dbReference type="PROSITE" id="PS01011">
    <property type="entry name" value="FOLYLPOLYGLU_SYNT_1"/>
    <property type="match status" value="1"/>
</dbReference>
<evidence type="ECO:0000256" key="3">
    <source>
        <dbReference type="ARBA" id="ARBA00022490"/>
    </source>
</evidence>
<dbReference type="InterPro" id="IPR036565">
    <property type="entry name" value="Mur-like_cat_sf"/>
</dbReference>
<dbReference type="SUPFAM" id="SSF53623">
    <property type="entry name" value="MurD-like peptide ligases, catalytic domain"/>
    <property type="match status" value="1"/>
</dbReference>
<dbReference type="Gene3D" id="3.40.50.720">
    <property type="entry name" value="NAD(P)-binding Rossmann-like Domain"/>
    <property type="match status" value="1"/>
</dbReference>
<evidence type="ECO:0000256" key="6">
    <source>
        <dbReference type="ARBA" id="ARBA00022741"/>
    </source>
</evidence>
<dbReference type="HAMAP" id="MF_00639">
    <property type="entry name" value="MurD"/>
    <property type="match status" value="1"/>
</dbReference>
<feature type="domain" description="Mur ligase C-terminal" evidence="11">
    <location>
        <begin position="296"/>
        <end position="408"/>
    </location>
</feature>
<evidence type="ECO:0000256" key="4">
    <source>
        <dbReference type="ARBA" id="ARBA00022598"/>
    </source>
</evidence>
<evidence type="ECO:0000313" key="14">
    <source>
        <dbReference type="Proteomes" id="UP001500298"/>
    </source>
</evidence>
<keyword evidence="9 10" id="KW-0133">Cell shape</keyword>
<dbReference type="Gene3D" id="3.40.1190.10">
    <property type="entry name" value="Mur-like, catalytic domain"/>
    <property type="match status" value="1"/>
</dbReference>
<dbReference type="Gene3D" id="3.90.190.20">
    <property type="entry name" value="Mur ligase, C-terminal domain"/>
    <property type="match status" value="1"/>
</dbReference>
<dbReference type="EC" id="6.3.2.9" evidence="9 10"/>
<feature type="binding site" evidence="9">
    <location>
        <begin position="109"/>
        <end position="115"/>
    </location>
    <ligand>
        <name>ATP</name>
        <dbReference type="ChEBI" id="CHEBI:30616"/>
    </ligand>
</feature>
<keyword evidence="14" id="KW-1185">Reference proteome</keyword>
<keyword evidence="9 10" id="KW-0573">Peptidoglycan synthesis</keyword>
<evidence type="ECO:0000259" key="11">
    <source>
        <dbReference type="Pfam" id="PF02875"/>
    </source>
</evidence>
<keyword evidence="8 9" id="KW-0131">Cell cycle</keyword>
<comment type="caution">
    <text evidence="13">The sequence shown here is derived from an EMBL/GenBank/DDBJ whole genome shotgun (WGS) entry which is preliminary data.</text>
</comment>
<dbReference type="RefSeq" id="WP_345368755.1">
    <property type="nucleotide sequence ID" value="NZ_BAABJX010000007.1"/>
</dbReference>
<comment type="similarity">
    <text evidence="9">Belongs to the MurCDEF family.</text>
</comment>
<dbReference type="InterPro" id="IPR036615">
    <property type="entry name" value="Mur_ligase_C_dom_sf"/>
</dbReference>
<evidence type="ECO:0000313" key="13">
    <source>
        <dbReference type="EMBL" id="GAA4822795.1"/>
    </source>
</evidence>
<keyword evidence="4 9" id="KW-0436">Ligase</keyword>
<evidence type="ECO:0000256" key="7">
    <source>
        <dbReference type="ARBA" id="ARBA00022840"/>
    </source>
</evidence>
<dbReference type="InterPro" id="IPR004101">
    <property type="entry name" value="Mur_ligase_C"/>
</dbReference>
<evidence type="ECO:0000256" key="10">
    <source>
        <dbReference type="RuleBase" id="RU003664"/>
    </source>
</evidence>
<keyword evidence="6 9" id="KW-0547">Nucleotide-binding</keyword>
<dbReference type="NCBIfam" id="TIGR01087">
    <property type="entry name" value="murD"/>
    <property type="match status" value="1"/>
</dbReference>
<dbReference type="Proteomes" id="UP001500298">
    <property type="component" value="Unassembled WGS sequence"/>
</dbReference>
<gene>
    <name evidence="9 13" type="primary">murD</name>
    <name evidence="13" type="ORF">GCM10023331_03950</name>
</gene>
<evidence type="ECO:0000256" key="8">
    <source>
        <dbReference type="ARBA" id="ARBA00023306"/>
    </source>
</evidence>
<dbReference type="PANTHER" id="PTHR43692">
    <property type="entry name" value="UDP-N-ACETYLMURAMOYLALANINE--D-GLUTAMATE LIGASE"/>
    <property type="match status" value="1"/>
</dbReference>
<dbReference type="SUPFAM" id="SSF53244">
    <property type="entry name" value="MurD-like peptide ligases, peptide-binding domain"/>
    <property type="match status" value="1"/>
</dbReference>
<evidence type="ECO:0000256" key="1">
    <source>
        <dbReference type="ARBA" id="ARBA00004496"/>
    </source>
</evidence>
<dbReference type="InterPro" id="IPR005762">
    <property type="entry name" value="MurD"/>
</dbReference>
<evidence type="ECO:0000259" key="12">
    <source>
        <dbReference type="Pfam" id="PF08245"/>
    </source>
</evidence>
<evidence type="ECO:0000256" key="2">
    <source>
        <dbReference type="ARBA" id="ARBA00004752"/>
    </source>
</evidence>